<evidence type="ECO:0000256" key="4">
    <source>
        <dbReference type="ARBA" id="ARBA00022448"/>
    </source>
</evidence>
<accession>A0A364KZI9</accession>
<dbReference type="OrthoDB" id="17725at2759"/>
<feature type="transmembrane region" description="Helical" evidence="13">
    <location>
        <begin position="183"/>
        <end position="207"/>
    </location>
</feature>
<evidence type="ECO:0000256" key="12">
    <source>
        <dbReference type="ARBA" id="ARBA00048483"/>
    </source>
</evidence>
<evidence type="ECO:0000259" key="14">
    <source>
        <dbReference type="PROSITE" id="PS51384"/>
    </source>
</evidence>
<evidence type="ECO:0000256" key="9">
    <source>
        <dbReference type="ARBA" id="ARBA00023002"/>
    </source>
</evidence>
<dbReference type="SFLD" id="SFLDS00052">
    <property type="entry name" value="Ferric_Reductase_Domain"/>
    <property type="match status" value="1"/>
</dbReference>
<keyword evidence="16" id="KW-1185">Reference proteome</keyword>
<dbReference type="PROSITE" id="PS51384">
    <property type="entry name" value="FAD_FR"/>
    <property type="match status" value="1"/>
</dbReference>
<organism evidence="15 16">
    <name type="scientific">Talaromyces amestolkiae</name>
    <dbReference type="NCBI Taxonomy" id="1196081"/>
    <lineage>
        <taxon>Eukaryota</taxon>
        <taxon>Fungi</taxon>
        <taxon>Dikarya</taxon>
        <taxon>Ascomycota</taxon>
        <taxon>Pezizomycotina</taxon>
        <taxon>Eurotiomycetes</taxon>
        <taxon>Eurotiomycetidae</taxon>
        <taxon>Eurotiales</taxon>
        <taxon>Trichocomaceae</taxon>
        <taxon>Talaromyces</taxon>
        <taxon>Talaromyces sect. Talaromyces</taxon>
    </lineage>
</organism>
<evidence type="ECO:0000256" key="5">
    <source>
        <dbReference type="ARBA" id="ARBA00022475"/>
    </source>
</evidence>
<feature type="transmembrane region" description="Helical" evidence="13">
    <location>
        <begin position="97"/>
        <end position="124"/>
    </location>
</feature>
<feature type="domain" description="FAD-binding FR-type" evidence="14">
    <location>
        <begin position="297"/>
        <end position="410"/>
    </location>
</feature>
<dbReference type="InterPro" id="IPR013130">
    <property type="entry name" value="Fe3_Rdtase_TM_dom"/>
</dbReference>
<evidence type="ECO:0000256" key="1">
    <source>
        <dbReference type="ARBA" id="ARBA00004651"/>
    </source>
</evidence>
<reference evidence="15 16" key="1">
    <citation type="journal article" date="2017" name="Biotechnol. Biofuels">
        <title>Differential beta-glucosidase expression as a function of carbon source availability in Talaromyces amestolkiae: a genomic and proteomic approach.</title>
        <authorList>
            <person name="de Eugenio L.I."/>
            <person name="Mendez-Liter J.A."/>
            <person name="Nieto-Dominguez M."/>
            <person name="Alonso L."/>
            <person name="Gil-Munoz J."/>
            <person name="Barriuso J."/>
            <person name="Prieto A."/>
            <person name="Martinez M.J."/>
        </authorList>
    </citation>
    <scope>NUCLEOTIDE SEQUENCE [LARGE SCALE GENOMIC DNA]</scope>
    <source>
        <strain evidence="15 16">CIB</strain>
    </source>
</reference>
<evidence type="ECO:0000256" key="8">
    <source>
        <dbReference type="ARBA" id="ARBA00022989"/>
    </source>
</evidence>
<keyword evidence="4" id="KW-0813">Transport</keyword>
<evidence type="ECO:0000313" key="16">
    <source>
        <dbReference type="Proteomes" id="UP000249363"/>
    </source>
</evidence>
<comment type="catalytic activity">
    <reaction evidence="12">
        <text>2 a Fe(II)-siderophore + NADP(+) + H(+) = 2 a Fe(III)-siderophore + NADPH</text>
        <dbReference type="Rhea" id="RHEA:28795"/>
        <dbReference type="Rhea" id="RHEA-COMP:11342"/>
        <dbReference type="Rhea" id="RHEA-COMP:11344"/>
        <dbReference type="ChEBI" id="CHEBI:15378"/>
        <dbReference type="ChEBI" id="CHEBI:29033"/>
        <dbReference type="ChEBI" id="CHEBI:29034"/>
        <dbReference type="ChEBI" id="CHEBI:57783"/>
        <dbReference type="ChEBI" id="CHEBI:58349"/>
        <dbReference type="EC" id="1.16.1.9"/>
    </reaction>
</comment>
<evidence type="ECO:0000256" key="6">
    <source>
        <dbReference type="ARBA" id="ARBA00022692"/>
    </source>
</evidence>
<keyword evidence="5" id="KW-1003">Cell membrane</keyword>
<keyword evidence="6 13" id="KW-0812">Transmembrane</keyword>
<keyword evidence="8 13" id="KW-1133">Transmembrane helix</keyword>
<dbReference type="GO" id="GO:0006879">
    <property type="term" value="P:intracellular iron ion homeostasis"/>
    <property type="evidence" value="ECO:0007669"/>
    <property type="project" value="TreeGrafter"/>
</dbReference>
<keyword evidence="7" id="KW-0249">Electron transport</keyword>
<dbReference type="GO" id="GO:0015677">
    <property type="term" value="P:copper ion import"/>
    <property type="evidence" value="ECO:0007669"/>
    <property type="project" value="TreeGrafter"/>
</dbReference>
<dbReference type="PANTHER" id="PTHR32361:SF23">
    <property type="entry name" value="FERRIC-CHELATE REDUCTASE"/>
    <property type="match status" value="1"/>
</dbReference>
<dbReference type="GeneID" id="63794198"/>
<dbReference type="Pfam" id="PF01794">
    <property type="entry name" value="Ferric_reduct"/>
    <property type="match status" value="1"/>
</dbReference>
<dbReference type="GO" id="GO:0006826">
    <property type="term" value="P:iron ion transport"/>
    <property type="evidence" value="ECO:0007669"/>
    <property type="project" value="TreeGrafter"/>
</dbReference>
<dbReference type="Proteomes" id="UP000249363">
    <property type="component" value="Unassembled WGS sequence"/>
</dbReference>
<sequence length="610" mass="68742">MPMLPWLTSPVMLHSSRDPGECTMTPEQCAYKQRYWVYWYEADHRYSLPTVALFLVAIALFTLARLITSLAPRSWKRLSGWTRLTALFRTASYKKVWFLWSAQSVGALMLASVGIIFFLAMTLTPQPYYWPNTMEINYGNSPPIATRAGFMALACMPFIYMLATKANPITLLTGISHELLNNWHAWAAWAMFVLALVHTFPFIVYHIRMGDIVEQWNDGGIWVTGVVALLAQAWLTFASIPWLRNRYYEFFKSTHYIAALIFIIFFFFHCDYTLSSWDYFIATAVLYTLSWCYSQCKTYFEYGIGHKARLQRETNDTLKITINTSKVIWTAGQHVYLRFLAGGITHMLTAHPFTICSMPQLEMTGKTSTLVFYIRPRGGATKFLMAHAINHPNADIPVLLDGPYGGIPSTQLNLSDSSVVVGGGAGAGFTLSVIEHFLQRCTTTQNRDRILRVVVATRQSDTRLWYIEALRDISHRYPRFNEAVAGISIDFHETGQSGPEQKTGGAQVDVEKALDPTTVQLNNEDSQSDSQNPSIAEVFNVSFHRGRPNLPLTIQTFVAGQEDVTVGILACGPSSMSHDVGEAAVAAQQEIIKGPIKAREVWYHAEDFSY</sequence>
<dbReference type="Pfam" id="PF08030">
    <property type="entry name" value="NAD_binding_6"/>
    <property type="match status" value="1"/>
</dbReference>
<dbReference type="PANTHER" id="PTHR32361">
    <property type="entry name" value="FERRIC/CUPRIC REDUCTASE TRANSMEMBRANE COMPONENT"/>
    <property type="match status" value="1"/>
</dbReference>
<evidence type="ECO:0000313" key="15">
    <source>
        <dbReference type="EMBL" id="RAO68970.1"/>
    </source>
</evidence>
<dbReference type="SUPFAM" id="SSF63380">
    <property type="entry name" value="Riboflavin synthase domain-like"/>
    <property type="match status" value="1"/>
</dbReference>
<dbReference type="InterPro" id="IPR017927">
    <property type="entry name" value="FAD-bd_FR_type"/>
</dbReference>
<dbReference type="InterPro" id="IPR013112">
    <property type="entry name" value="FAD-bd_8"/>
</dbReference>
<dbReference type="GO" id="GO:0052851">
    <property type="term" value="F:ferric-chelate reductase (NADPH) activity"/>
    <property type="evidence" value="ECO:0007669"/>
    <property type="project" value="UniProtKB-EC"/>
</dbReference>
<keyword evidence="10" id="KW-0406">Ion transport</keyword>
<name>A0A364KZI9_TALAM</name>
<dbReference type="EMBL" id="MIKG01000008">
    <property type="protein sequence ID" value="RAO68970.1"/>
    <property type="molecule type" value="Genomic_DNA"/>
</dbReference>
<feature type="transmembrane region" description="Helical" evidence="13">
    <location>
        <begin position="46"/>
        <end position="67"/>
    </location>
</feature>
<dbReference type="InterPro" id="IPR017938">
    <property type="entry name" value="Riboflavin_synthase-like_b-brl"/>
</dbReference>
<dbReference type="EC" id="1.16.1.9" evidence="3"/>
<comment type="similarity">
    <text evidence="2">Belongs to the ferric reductase (FRE) family.</text>
</comment>
<dbReference type="Pfam" id="PF08022">
    <property type="entry name" value="FAD_binding_8"/>
    <property type="match status" value="1"/>
</dbReference>
<evidence type="ECO:0000256" key="10">
    <source>
        <dbReference type="ARBA" id="ARBA00023065"/>
    </source>
</evidence>
<feature type="transmembrane region" description="Helical" evidence="13">
    <location>
        <begin position="255"/>
        <end position="274"/>
    </location>
</feature>
<protein>
    <recommendedName>
        <fullName evidence="3">ferric-chelate reductase (NADPH)</fullName>
        <ecNumber evidence="3">1.16.1.9</ecNumber>
    </recommendedName>
</protein>
<dbReference type="CDD" id="cd06186">
    <property type="entry name" value="NOX_Duox_like_FAD_NADP"/>
    <property type="match status" value="1"/>
</dbReference>
<dbReference type="InterPro" id="IPR013121">
    <property type="entry name" value="Fe_red_NAD-bd_6"/>
</dbReference>
<evidence type="ECO:0000256" key="13">
    <source>
        <dbReference type="SAM" id="Phobius"/>
    </source>
</evidence>
<keyword evidence="9" id="KW-0560">Oxidoreductase</keyword>
<dbReference type="InterPro" id="IPR039261">
    <property type="entry name" value="FNR_nucleotide-bd"/>
</dbReference>
<dbReference type="Gene3D" id="3.40.50.80">
    <property type="entry name" value="Nucleotide-binding domain of ferredoxin-NADP reductase (FNR) module"/>
    <property type="match status" value="1"/>
</dbReference>
<proteinExistence type="inferred from homology"/>
<evidence type="ECO:0000256" key="3">
    <source>
        <dbReference type="ARBA" id="ARBA00012668"/>
    </source>
</evidence>
<comment type="caution">
    <text evidence="15">The sequence shown here is derived from an EMBL/GenBank/DDBJ whole genome shotgun (WGS) entry which is preliminary data.</text>
</comment>
<evidence type="ECO:0000256" key="2">
    <source>
        <dbReference type="ARBA" id="ARBA00006278"/>
    </source>
</evidence>
<dbReference type="STRING" id="1196081.A0A364KZI9"/>
<gene>
    <name evidence="15" type="ORF">BHQ10_004982</name>
</gene>
<feature type="transmembrane region" description="Helical" evidence="13">
    <location>
        <begin position="219"/>
        <end position="243"/>
    </location>
</feature>
<dbReference type="GO" id="GO:0005886">
    <property type="term" value="C:plasma membrane"/>
    <property type="evidence" value="ECO:0007669"/>
    <property type="project" value="UniProtKB-SubCell"/>
</dbReference>
<evidence type="ECO:0000256" key="7">
    <source>
        <dbReference type="ARBA" id="ARBA00022982"/>
    </source>
</evidence>
<comment type="subcellular location">
    <subcellularLocation>
        <location evidence="1">Cell membrane</location>
        <topology evidence="1">Multi-pass membrane protein</topology>
    </subcellularLocation>
</comment>
<keyword evidence="11 13" id="KW-0472">Membrane</keyword>
<dbReference type="AlphaFoldDB" id="A0A364KZI9"/>
<evidence type="ECO:0000256" key="11">
    <source>
        <dbReference type="ARBA" id="ARBA00023136"/>
    </source>
</evidence>
<dbReference type="RefSeq" id="XP_040733486.1">
    <property type="nucleotide sequence ID" value="XM_040877407.1"/>
</dbReference>
<dbReference type="InterPro" id="IPR051410">
    <property type="entry name" value="Ferric/Cupric_Reductase"/>
</dbReference>
<feature type="transmembrane region" description="Helical" evidence="13">
    <location>
        <begin position="144"/>
        <end position="163"/>
    </location>
</feature>
<dbReference type="SFLD" id="SFLDG01168">
    <property type="entry name" value="Ferric_reductase_subgroup_(FRE"/>
    <property type="match status" value="1"/>
</dbReference>
<dbReference type="SUPFAM" id="SSF52343">
    <property type="entry name" value="Ferredoxin reductase-like, C-terminal NADP-linked domain"/>
    <property type="match status" value="1"/>
</dbReference>